<keyword evidence="2" id="KW-1185">Reference proteome</keyword>
<organism evidence="1 2">
    <name type="scientific">Persea americana</name>
    <name type="common">Avocado</name>
    <dbReference type="NCBI Taxonomy" id="3435"/>
    <lineage>
        <taxon>Eukaryota</taxon>
        <taxon>Viridiplantae</taxon>
        <taxon>Streptophyta</taxon>
        <taxon>Embryophyta</taxon>
        <taxon>Tracheophyta</taxon>
        <taxon>Spermatophyta</taxon>
        <taxon>Magnoliopsida</taxon>
        <taxon>Magnoliidae</taxon>
        <taxon>Laurales</taxon>
        <taxon>Lauraceae</taxon>
        <taxon>Persea</taxon>
    </lineage>
</organism>
<evidence type="ECO:0000313" key="2">
    <source>
        <dbReference type="Proteomes" id="UP001234297"/>
    </source>
</evidence>
<dbReference type="Proteomes" id="UP001234297">
    <property type="component" value="Chromosome 6"/>
</dbReference>
<sequence>MAIPSHPILRALGWAISFPLAFLFLPSWLLPSFCRISSLSLTPWFQPQKEKLCAQFPRSPRGSLPLFAVSLSAGKALSPWDLHLLWLGSVQ</sequence>
<comment type="caution">
    <text evidence="1">The sequence shown here is derived from an EMBL/GenBank/DDBJ whole genome shotgun (WGS) entry which is preliminary data.</text>
</comment>
<reference evidence="1 2" key="1">
    <citation type="journal article" date="2022" name="Hortic Res">
        <title>A haplotype resolved chromosomal level avocado genome allows analysis of novel avocado genes.</title>
        <authorList>
            <person name="Nath O."/>
            <person name="Fletcher S.J."/>
            <person name="Hayward A."/>
            <person name="Shaw L.M."/>
            <person name="Masouleh A.K."/>
            <person name="Furtado A."/>
            <person name="Henry R.J."/>
            <person name="Mitter N."/>
        </authorList>
    </citation>
    <scope>NUCLEOTIDE SEQUENCE [LARGE SCALE GENOMIC DNA]</scope>
    <source>
        <strain evidence="2">cv. Hass</strain>
    </source>
</reference>
<name>A0ACC2L3Z6_PERAE</name>
<proteinExistence type="predicted"/>
<evidence type="ECO:0000313" key="1">
    <source>
        <dbReference type="EMBL" id="KAJ8628087.1"/>
    </source>
</evidence>
<gene>
    <name evidence="1" type="ORF">MRB53_021394</name>
</gene>
<accession>A0ACC2L3Z6</accession>
<protein>
    <submittedName>
        <fullName evidence="1">Uncharacterized protein</fullName>
    </submittedName>
</protein>
<dbReference type="EMBL" id="CM056814">
    <property type="protein sequence ID" value="KAJ8628087.1"/>
    <property type="molecule type" value="Genomic_DNA"/>
</dbReference>